<feature type="signal peptide" evidence="1">
    <location>
        <begin position="1"/>
        <end position="24"/>
    </location>
</feature>
<dbReference type="EMBL" id="SRID01000434">
    <property type="protein sequence ID" value="TGA90913.1"/>
    <property type="molecule type" value="Genomic_DNA"/>
</dbReference>
<proteinExistence type="predicted"/>
<dbReference type="RefSeq" id="WP_135342015.1">
    <property type="nucleotide sequence ID" value="NZ_JBHLTX010000012.1"/>
</dbReference>
<comment type="caution">
    <text evidence="2">The sequence shown here is derived from an EMBL/GenBank/DDBJ whole genome shotgun (WGS) entry which is preliminary data.</text>
</comment>
<dbReference type="PROSITE" id="PS51257">
    <property type="entry name" value="PROKAR_LIPOPROTEIN"/>
    <property type="match status" value="1"/>
</dbReference>
<sequence>MRLLRHLGRGRVLPAAAAVSVVFAAATACEPQDEQGLTAVSAAYTTDEVATKALERGGIDVRWLSCTGNAKGDEVAGSSRKPIRAVDVDCRGTAEKHDAEIRVTGVVTYQRKGRCVRGDLTAKVAGRKAFHASLIGDCGPTSRPS</sequence>
<dbReference type="OrthoDB" id="3483328at2"/>
<accession>A0A4Z0G9Q1</accession>
<evidence type="ECO:0000313" key="2">
    <source>
        <dbReference type="EMBL" id="TGA90913.1"/>
    </source>
</evidence>
<evidence type="ECO:0000313" key="3">
    <source>
        <dbReference type="Proteomes" id="UP000297948"/>
    </source>
</evidence>
<name>A0A4Z0G9Q1_9ACTN</name>
<gene>
    <name evidence="2" type="ORF">E4099_28560</name>
</gene>
<protein>
    <recommendedName>
        <fullName evidence="4">Lipoprotein</fullName>
    </recommendedName>
</protein>
<dbReference type="Proteomes" id="UP000297948">
    <property type="component" value="Unassembled WGS sequence"/>
</dbReference>
<feature type="chain" id="PRO_5021419122" description="Lipoprotein" evidence="1">
    <location>
        <begin position="25"/>
        <end position="145"/>
    </location>
</feature>
<evidence type="ECO:0008006" key="4">
    <source>
        <dbReference type="Google" id="ProtNLM"/>
    </source>
</evidence>
<organism evidence="2 3">
    <name type="scientific">Streptomyces palmae</name>
    <dbReference type="NCBI Taxonomy" id="1701085"/>
    <lineage>
        <taxon>Bacteria</taxon>
        <taxon>Bacillati</taxon>
        <taxon>Actinomycetota</taxon>
        <taxon>Actinomycetes</taxon>
        <taxon>Kitasatosporales</taxon>
        <taxon>Streptomycetaceae</taxon>
        <taxon>Streptomyces</taxon>
    </lineage>
</organism>
<evidence type="ECO:0000256" key="1">
    <source>
        <dbReference type="SAM" id="SignalP"/>
    </source>
</evidence>
<reference evidence="2 3" key="1">
    <citation type="submission" date="2019-03" db="EMBL/GenBank/DDBJ databases">
        <authorList>
            <person name="Gonzalez-Pimentel J.L."/>
        </authorList>
    </citation>
    <scope>NUCLEOTIDE SEQUENCE [LARGE SCALE GENOMIC DNA]</scope>
    <source>
        <strain evidence="2 3">JCM 31289</strain>
    </source>
</reference>
<dbReference type="AlphaFoldDB" id="A0A4Z0G9Q1"/>
<keyword evidence="1" id="KW-0732">Signal</keyword>
<keyword evidence="3" id="KW-1185">Reference proteome</keyword>